<feature type="region of interest" description="Disordered" evidence="1">
    <location>
        <begin position="54"/>
        <end position="80"/>
    </location>
</feature>
<name>A0AA38X547_9EURO</name>
<accession>A0AA38X547</accession>
<dbReference type="EMBL" id="JAPDRK010000013">
    <property type="protein sequence ID" value="KAJ9606981.1"/>
    <property type="molecule type" value="Genomic_DNA"/>
</dbReference>
<gene>
    <name evidence="2" type="ORF">H2200_008992</name>
</gene>
<feature type="compositionally biased region" description="Acidic residues" evidence="1">
    <location>
        <begin position="120"/>
        <end position="130"/>
    </location>
</feature>
<evidence type="ECO:0000256" key="1">
    <source>
        <dbReference type="SAM" id="MobiDB-lite"/>
    </source>
</evidence>
<reference evidence="2" key="1">
    <citation type="submission" date="2022-10" db="EMBL/GenBank/DDBJ databases">
        <title>Culturing micro-colonial fungi from biological soil crusts in the Mojave desert and describing Neophaeococcomyces mojavensis, and introducing the new genera and species Taxawa tesnikishii.</title>
        <authorList>
            <person name="Kurbessoian T."/>
            <person name="Stajich J.E."/>
        </authorList>
    </citation>
    <scope>NUCLEOTIDE SEQUENCE</scope>
    <source>
        <strain evidence="2">TK_41</strain>
    </source>
</reference>
<feature type="region of interest" description="Disordered" evidence="1">
    <location>
        <begin position="1"/>
        <end position="32"/>
    </location>
</feature>
<protein>
    <submittedName>
        <fullName evidence="2">Uncharacterized protein</fullName>
    </submittedName>
</protein>
<comment type="caution">
    <text evidence="2">The sequence shown here is derived from an EMBL/GenBank/DDBJ whole genome shotgun (WGS) entry which is preliminary data.</text>
</comment>
<feature type="compositionally biased region" description="Basic and acidic residues" evidence="1">
    <location>
        <begin position="222"/>
        <end position="234"/>
    </location>
</feature>
<feature type="compositionally biased region" description="Basic and acidic residues" evidence="1">
    <location>
        <begin position="105"/>
        <end position="114"/>
    </location>
</feature>
<organism evidence="2 3">
    <name type="scientific">Cladophialophora chaetospira</name>
    <dbReference type="NCBI Taxonomy" id="386627"/>
    <lineage>
        <taxon>Eukaryota</taxon>
        <taxon>Fungi</taxon>
        <taxon>Dikarya</taxon>
        <taxon>Ascomycota</taxon>
        <taxon>Pezizomycotina</taxon>
        <taxon>Eurotiomycetes</taxon>
        <taxon>Chaetothyriomycetidae</taxon>
        <taxon>Chaetothyriales</taxon>
        <taxon>Herpotrichiellaceae</taxon>
        <taxon>Cladophialophora</taxon>
    </lineage>
</organism>
<sequence>MTARSGLDMEAYNSEEDPFDSETNQPSIETASYSMPEGWEYVVSPAEQSVKLEGLGFHGPATPVDPDKSESASSRLNIESIAGPTPVKDWEMVPYEPDWHIVKRRETREARRATESILPDAEEQELEDNLPLEKPAATLSPTVPGRPNTPTKEECSQDKHSSSIPSSEVEAPSMPSNEDSMPRKPEQAHLPPTTDRHFPLLLPTAWSTPKHDADKPPSFSSSEKDLPFLPDEKTIPAPPPPARKAKSSKKPPPRGVEYKSRIIQRLRAMAEADPVSPGFVATVATRAAGARMDERLRRVERLPKDW</sequence>
<evidence type="ECO:0000313" key="3">
    <source>
        <dbReference type="Proteomes" id="UP001172673"/>
    </source>
</evidence>
<keyword evidence="3" id="KW-1185">Reference proteome</keyword>
<feature type="compositionally biased region" description="Basic and acidic residues" evidence="1">
    <location>
        <begin position="151"/>
        <end position="161"/>
    </location>
</feature>
<dbReference type="Proteomes" id="UP001172673">
    <property type="component" value="Unassembled WGS sequence"/>
</dbReference>
<dbReference type="AlphaFoldDB" id="A0AA38X547"/>
<evidence type="ECO:0000313" key="2">
    <source>
        <dbReference type="EMBL" id="KAJ9606981.1"/>
    </source>
</evidence>
<proteinExistence type="predicted"/>
<feature type="compositionally biased region" description="Basic residues" evidence="1">
    <location>
        <begin position="243"/>
        <end position="252"/>
    </location>
</feature>
<feature type="region of interest" description="Disordered" evidence="1">
    <location>
        <begin position="105"/>
        <end position="256"/>
    </location>
</feature>
<feature type="compositionally biased region" description="Polar residues" evidence="1">
    <location>
        <begin position="21"/>
        <end position="32"/>
    </location>
</feature>